<dbReference type="PANTHER" id="PTHR23316">
    <property type="entry name" value="IMPORTIN ALPHA"/>
    <property type="match status" value="1"/>
</dbReference>
<dbReference type="AlphaFoldDB" id="A0A8X7W3G0"/>
<keyword evidence="7" id="KW-1185">Reference proteome</keyword>
<keyword evidence="2 4" id="KW-0813">Transport</keyword>
<name>A0A8X7W3G0_BRACI</name>
<dbReference type="InterPro" id="IPR011989">
    <property type="entry name" value="ARM-like"/>
</dbReference>
<evidence type="ECO:0000256" key="1">
    <source>
        <dbReference type="ARBA" id="ARBA00010394"/>
    </source>
</evidence>
<feature type="domain" description="IBB" evidence="5">
    <location>
        <begin position="1"/>
        <end position="26"/>
    </location>
</feature>
<dbReference type="EMBL" id="JAAMPC010000003">
    <property type="protein sequence ID" value="KAG2323114.1"/>
    <property type="molecule type" value="Genomic_DNA"/>
</dbReference>
<evidence type="ECO:0000313" key="6">
    <source>
        <dbReference type="EMBL" id="KAG2323114.1"/>
    </source>
</evidence>
<evidence type="ECO:0000256" key="3">
    <source>
        <dbReference type="ARBA" id="ARBA00022927"/>
    </source>
</evidence>
<comment type="similarity">
    <text evidence="1">Belongs to the importin alpha family.</text>
</comment>
<dbReference type="InterPro" id="IPR002652">
    <property type="entry name" value="Importin-a_IBB"/>
</dbReference>
<reference evidence="6 7" key="1">
    <citation type="submission" date="2020-02" db="EMBL/GenBank/DDBJ databases">
        <authorList>
            <person name="Ma Q."/>
            <person name="Huang Y."/>
            <person name="Song X."/>
            <person name="Pei D."/>
        </authorList>
    </citation>
    <scope>NUCLEOTIDE SEQUENCE [LARGE SCALE GENOMIC DNA]</scope>
    <source>
        <strain evidence="6">Sxm20200214</strain>
        <tissue evidence="6">Leaf</tissue>
    </source>
</reference>
<dbReference type="Proteomes" id="UP000886595">
    <property type="component" value="Unassembled WGS sequence"/>
</dbReference>
<dbReference type="GO" id="GO:0061608">
    <property type="term" value="F:nuclear import signal receptor activity"/>
    <property type="evidence" value="ECO:0007669"/>
    <property type="project" value="InterPro"/>
</dbReference>
<organism evidence="6 7">
    <name type="scientific">Brassica carinata</name>
    <name type="common">Ethiopian mustard</name>
    <name type="synonym">Abyssinian cabbage</name>
    <dbReference type="NCBI Taxonomy" id="52824"/>
    <lineage>
        <taxon>Eukaryota</taxon>
        <taxon>Viridiplantae</taxon>
        <taxon>Streptophyta</taxon>
        <taxon>Embryophyta</taxon>
        <taxon>Tracheophyta</taxon>
        <taxon>Spermatophyta</taxon>
        <taxon>Magnoliopsida</taxon>
        <taxon>eudicotyledons</taxon>
        <taxon>Gunneridae</taxon>
        <taxon>Pentapetalae</taxon>
        <taxon>rosids</taxon>
        <taxon>malvids</taxon>
        <taxon>Brassicales</taxon>
        <taxon>Brassicaceae</taxon>
        <taxon>Brassiceae</taxon>
        <taxon>Brassica</taxon>
    </lineage>
</organism>
<comment type="caution">
    <text evidence="6">The sequence shown here is derived from an EMBL/GenBank/DDBJ whole genome shotgun (WGS) entry which is preliminary data.</text>
</comment>
<dbReference type="Pfam" id="PF01749">
    <property type="entry name" value="IBB"/>
    <property type="match status" value="1"/>
</dbReference>
<accession>A0A8X7W3G0</accession>
<evidence type="ECO:0000256" key="4">
    <source>
        <dbReference type="PROSITE-ProRule" id="PRU00561"/>
    </source>
</evidence>
<dbReference type="SUPFAM" id="SSF48371">
    <property type="entry name" value="ARM repeat"/>
    <property type="match status" value="1"/>
</dbReference>
<evidence type="ECO:0000313" key="7">
    <source>
        <dbReference type="Proteomes" id="UP000886595"/>
    </source>
</evidence>
<sequence length="121" mass="13782">MVEIRKAKREESLLKKRREALPHSPLSAVSLDQNLISRIWSDKKDLLIEATTQIRTLLCGEMFNVHVEEVIQAGLVPRFVEFLTWDPSFRLASGKTTNNTPYLGRSGSGYMDSMYSMYGLT</sequence>
<dbReference type="Gene3D" id="1.25.10.10">
    <property type="entry name" value="Leucine-rich Repeat Variant"/>
    <property type="match status" value="1"/>
</dbReference>
<dbReference type="InterPro" id="IPR016024">
    <property type="entry name" value="ARM-type_fold"/>
</dbReference>
<evidence type="ECO:0000259" key="5">
    <source>
        <dbReference type="PROSITE" id="PS51214"/>
    </source>
</evidence>
<gene>
    <name evidence="6" type="ORF">Bca52824_016327</name>
</gene>
<dbReference type="GO" id="GO:0006606">
    <property type="term" value="P:protein import into nucleus"/>
    <property type="evidence" value="ECO:0007669"/>
    <property type="project" value="InterPro"/>
</dbReference>
<evidence type="ECO:0000256" key="2">
    <source>
        <dbReference type="ARBA" id="ARBA00022448"/>
    </source>
</evidence>
<dbReference type="PROSITE" id="PS51214">
    <property type="entry name" value="IBB"/>
    <property type="match status" value="1"/>
</dbReference>
<keyword evidence="3" id="KW-0653">Protein transport</keyword>
<proteinExistence type="inferred from homology"/>
<protein>
    <recommendedName>
        <fullName evidence="5">IBB domain-containing protein</fullName>
    </recommendedName>
</protein>
<dbReference type="OrthoDB" id="1738398at2759"/>